<sequence>MRGEAAEPERRTSSSNIRYREGKPRSRPQRQSAPVRTVVNAALAPA</sequence>
<feature type="compositionally biased region" description="Basic and acidic residues" evidence="1">
    <location>
        <begin position="1"/>
        <end position="24"/>
    </location>
</feature>
<protein>
    <submittedName>
        <fullName evidence="2">Uncharacterized protein</fullName>
    </submittedName>
</protein>
<keyword evidence="3" id="KW-1185">Reference proteome</keyword>
<gene>
    <name evidence="2" type="ORF">SAMN05444920_11862</name>
</gene>
<accession>A0A1H6ETZ0</accession>
<evidence type="ECO:0000256" key="1">
    <source>
        <dbReference type="SAM" id="MobiDB-lite"/>
    </source>
</evidence>
<feature type="region of interest" description="Disordered" evidence="1">
    <location>
        <begin position="1"/>
        <end position="46"/>
    </location>
</feature>
<reference evidence="2 3" key="1">
    <citation type="submission" date="2016-10" db="EMBL/GenBank/DDBJ databases">
        <authorList>
            <person name="de Groot N.N."/>
        </authorList>
    </citation>
    <scope>NUCLEOTIDE SEQUENCE [LARGE SCALE GENOMIC DNA]</scope>
    <source>
        <strain evidence="2 3">CGMCC 4.7037</strain>
    </source>
</reference>
<evidence type="ECO:0000313" key="2">
    <source>
        <dbReference type="EMBL" id="SEH00873.1"/>
    </source>
</evidence>
<name>A0A1H6ETZ0_9ACTN</name>
<organism evidence="2 3">
    <name type="scientific">Nonomuraea solani</name>
    <dbReference type="NCBI Taxonomy" id="1144553"/>
    <lineage>
        <taxon>Bacteria</taxon>
        <taxon>Bacillati</taxon>
        <taxon>Actinomycetota</taxon>
        <taxon>Actinomycetes</taxon>
        <taxon>Streptosporangiales</taxon>
        <taxon>Streptosporangiaceae</taxon>
        <taxon>Nonomuraea</taxon>
    </lineage>
</organism>
<dbReference type="Proteomes" id="UP000236732">
    <property type="component" value="Unassembled WGS sequence"/>
</dbReference>
<evidence type="ECO:0000313" key="3">
    <source>
        <dbReference type="Proteomes" id="UP000236732"/>
    </source>
</evidence>
<dbReference type="AlphaFoldDB" id="A0A1H6ETZ0"/>
<proteinExistence type="predicted"/>
<dbReference type="EMBL" id="FNVT01000018">
    <property type="protein sequence ID" value="SEH00873.1"/>
    <property type="molecule type" value="Genomic_DNA"/>
</dbReference>